<feature type="domain" description="DUF4435" evidence="1">
    <location>
        <begin position="46"/>
        <end position="282"/>
    </location>
</feature>
<evidence type="ECO:0000313" key="3">
    <source>
        <dbReference type="Proteomes" id="UP000002612"/>
    </source>
</evidence>
<gene>
    <name evidence="2" type="ordered locus">BCE33L3406</name>
</gene>
<organism evidence="2 3">
    <name type="scientific">Bacillus cereus (strain ZK / E33L)</name>
    <dbReference type="NCBI Taxonomy" id="288681"/>
    <lineage>
        <taxon>Bacteria</taxon>
        <taxon>Bacillati</taxon>
        <taxon>Bacillota</taxon>
        <taxon>Bacilli</taxon>
        <taxon>Bacillales</taxon>
        <taxon>Bacillaceae</taxon>
        <taxon>Bacillus</taxon>
        <taxon>Bacillus cereus group</taxon>
    </lineage>
</organism>
<dbReference type="InterPro" id="IPR029492">
    <property type="entry name" value="DUF4435"/>
</dbReference>
<dbReference type="KEGG" id="bcz:BCE33L3406"/>
<dbReference type="Proteomes" id="UP000002612">
    <property type="component" value="Chromosome"/>
</dbReference>
<proteinExistence type="predicted"/>
<dbReference type="AlphaFoldDB" id="Q637C7"/>
<dbReference type="Pfam" id="PF14491">
    <property type="entry name" value="DUF4435"/>
    <property type="match status" value="1"/>
</dbReference>
<evidence type="ECO:0000259" key="1">
    <source>
        <dbReference type="Pfam" id="PF14491"/>
    </source>
</evidence>
<protein>
    <submittedName>
        <fullName evidence="2">Group-specific protein</fullName>
    </submittedName>
</protein>
<evidence type="ECO:0000313" key="2">
    <source>
        <dbReference type="EMBL" id="AAU16858.1"/>
    </source>
</evidence>
<reference evidence="3" key="1">
    <citation type="journal article" date="2006" name="J. Bacteriol.">
        <title>Pathogenomic sequence analysis of Bacillus cereus and Bacillus thuringiensis isolates closely related to Bacillus anthracis.</title>
        <authorList>
            <person name="Han C.S."/>
            <person name="Xie G."/>
            <person name="Challacombe J.F."/>
            <person name="Altherr M.R."/>
            <person name="Bhotika S.S."/>
            <person name="Brown N."/>
            <person name="Bruce D."/>
            <person name="Campbell C.S."/>
            <person name="Campbell M.L."/>
            <person name="Chen J."/>
            <person name="Chertkov O."/>
            <person name="Cleland C."/>
            <person name="Dimitrijevic M."/>
            <person name="Doggett N.A."/>
            <person name="Fawcett J.J."/>
            <person name="Glavina T."/>
            <person name="Goodwin L.A."/>
            <person name="Green L.D."/>
            <person name="Hill K.K."/>
            <person name="Hitchcock P."/>
            <person name="Jackson P.J."/>
            <person name="Keim P."/>
            <person name="Kewalramani A.R."/>
            <person name="Longmire J."/>
            <person name="Lucas S."/>
            <person name="Malfatti S."/>
            <person name="McMurry K."/>
            <person name="Meincke L.J."/>
            <person name="Misra M."/>
            <person name="Moseman B.L."/>
            <person name="Mundt M."/>
            <person name="Munk A.C."/>
            <person name="Okinaka R.T."/>
            <person name="Parson-Quintana B."/>
            <person name="Reilly L.P."/>
            <person name="Richardson P."/>
            <person name="Robinson D.L."/>
            <person name="Rubin E."/>
            <person name="Saunders E."/>
            <person name="Tapia R."/>
            <person name="Tesmer J.G."/>
            <person name="Thayer N."/>
            <person name="Thompson L.S."/>
            <person name="Tice H."/>
            <person name="Ticknor L.O."/>
            <person name="Wills P.L."/>
            <person name="Brettin T.S."/>
            <person name="Gilna P."/>
        </authorList>
    </citation>
    <scope>NUCLEOTIDE SEQUENCE [LARGE SCALE GENOMIC DNA]</scope>
    <source>
        <strain evidence="3">ZK / E33L</strain>
    </source>
</reference>
<name>Q637C7_BACCZ</name>
<accession>Q637C7</accession>
<sequence>MGLLFKEKGNILMDDFLDDFFEKKEGEYVEEFAFLNEYNNLNSQLYCICEGNEDKICYLPKIKSIVRKDLKIYEVGGKDNVLEVFKRCENQQGYDLNRIMFIVDRDFDEPLNNERIYELPVYSVENLYATPDVLKDFIELTVNVTNPKVIDDIVGNYLIREQEFHTFIQDLNICLYYTKKIFESRQNENDNLYASYTDIPLPSIKDEDVKDLIEVTLLKVTVHNDFKLISDTYNFLRQEDFERMKLDKFSIENARKNFKGKYQLYFFLSYIKELIKDLNLGKARANKRILADRNYGCDIETKDNTLFNILSNYVQLPLCFVTYVKRFIMEHELSSAS</sequence>
<dbReference type="EMBL" id="CP000001">
    <property type="protein sequence ID" value="AAU16858.1"/>
    <property type="molecule type" value="Genomic_DNA"/>
</dbReference>